<feature type="domain" description="DUF4218" evidence="1">
    <location>
        <begin position="86"/>
        <end position="198"/>
    </location>
</feature>
<dbReference type="InterPro" id="IPR025452">
    <property type="entry name" value="DUF4218"/>
</dbReference>
<reference evidence="2 3" key="1">
    <citation type="journal article" date="2021" name="Comput. Struct. Biotechnol. J.">
        <title>De novo genome assembly of the potent medicinal plant Rehmannia glutinosa using nanopore technology.</title>
        <authorList>
            <person name="Ma L."/>
            <person name="Dong C."/>
            <person name="Song C."/>
            <person name="Wang X."/>
            <person name="Zheng X."/>
            <person name="Niu Y."/>
            <person name="Chen S."/>
            <person name="Feng W."/>
        </authorList>
    </citation>
    <scope>NUCLEOTIDE SEQUENCE [LARGE SCALE GENOMIC DNA]</scope>
    <source>
        <strain evidence="2">DH-2019</strain>
    </source>
</reference>
<dbReference type="Proteomes" id="UP001318860">
    <property type="component" value="Unassembled WGS sequence"/>
</dbReference>
<evidence type="ECO:0000313" key="3">
    <source>
        <dbReference type="Proteomes" id="UP001318860"/>
    </source>
</evidence>
<dbReference type="PANTHER" id="PTHR48258:SF6">
    <property type="entry name" value="LEUCINE-RICH REPEAT DOMAIN, L DOMAIN-CONTAINING PROTEIN"/>
    <property type="match status" value="1"/>
</dbReference>
<dbReference type="EMBL" id="JABTTQ020000941">
    <property type="protein sequence ID" value="KAK6137042.1"/>
    <property type="molecule type" value="Genomic_DNA"/>
</dbReference>
<keyword evidence="3" id="KW-1185">Reference proteome</keyword>
<sequence length="249" mass="29038">MPAACYVMKKKERQDFCEFLKSVKFPDGYASNISRCVISSDQKISGMKSHDCHVLLQRILPVGIRGSLNKEVCDVLAELGHFFQRLCCKKLKRTDLEKMREDICLILCKLEKIYPPAFFDVMVHLPIHLPNEALLGGPVHFRWMYPIERSLCDLKQSVRNKAHPEGSVAEAYIAKECLTFCSMYLRGIETRFNREERNNDIEIDDSLVIFSQRCRPFGATKFVELSEEEFNMPQWFVFQNCEEVEPYFE</sequence>
<dbReference type="Pfam" id="PF13960">
    <property type="entry name" value="DUF4218"/>
    <property type="match status" value="1"/>
</dbReference>
<organism evidence="2 3">
    <name type="scientific">Rehmannia glutinosa</name>
    <name type="common">Chinese foxglove</name>
    <dbReference type="NCBI Taxonomy" id="99300"/>
    <lineage>
        <taxon>Eukaryota</taxon>
        <taxon>Viridiplantae</taxon>
        <taxon>Streptophyta</taxon>
        <taxon>Embryophyta</taxon>
        <taxon>Tracheophyta</taxon>
        <taxon>Spermatophyta</taxon>
        <taxon>Magnoliopsida</taxon>
        <taxon>eudicotyledons</taxon>
        <taxon>Gunneridae</taxon>
        <taxon>Pentapetalae</taxon>
        <taxon>asterids</taxon>
        <taxon>lamiids</taxon>
        <taxon>Lamiales</taxon>
        <taxon>Orobanchaceae</taxon>
        <taxon>Rehmannieae</taxon>
        <taxon>Rehmannia</taxon>
    </lineage>
</organism>
<accession>A0ABR0VP63</accession>
<protein>
    <recommendedName>
        <fullName evidence="1">DUF4218 domain-containing protein</fullName>
    </recommendedName>
</protein>
<gene>
    <name evidence="2" type="ORF">DH2020_029215</name>
</gene>
<evidence type="ECO:0000313" key="2">
    <source>
        <dbReference type="EMBL" id="KAK6137042.1"/>
    </source>
</evidence>
<comment type="caution">
    <text evidence="2">The sequence shown here is derived from an EMBL/GenBank/DDBJ whole genome shotgun (WGS) entry which is preliminary data.</text>
</comment>
<evidence type="ECO:0000259" key="1">
    <source>
        <dbReference type="Pfam" id="PF13960"/>
    </source>
</evidence>
<proteinExistence type="predicted"/>
<dbReference type="PANTHER" id="PTHR48258">
    <property type="entry name" value="DUF4218 DOMAIN-CONTAINING PROTEIN-RELATED"/>
    <property type="match status" value="1"/>
</dbReference>
<name>A0ABR0VP63_REHGL</name>